<protein>
    <submittedName>
        <fullName evidence="1">Uncharacterized protein</fullName>
    </submittedName>
</protein>
<evidence type="ECO:0000313" key="2">
    <source>
        <dbReference type="Proteomes" id="UP000031532"/>
    </source>
</evidence>
<sequence length="51" mass="5736">MWGVVGAGLANSWTIEAVNLWSKPVRTGAGSRRLPSVQYHQPLTIKNQRRF</sequence>
<evidence type="ECO:0000313" key="1">
    <source>
        <dbReference type="EMBL" id="NHC34901.1"/>
    </source>
</evidence>
<accession>A0A9X5E453</accession>
<reference evidence="1 2" key="1">
    <citation type="journal article" date="2015" name="Genome Announc.">
        <title>Draft Genome Sequence of the Terrestrial Cyanobacterium Scytonema millei VB511283, Isolated from Eastern India.</title>
        <authorList>
            <person name="Sen D."/>
            <person name="Chandrababunaidu M.M."/>
            <person name="Singh D."/>
            <person name="Sanghi N."/>
            <person name="Ghorai A."/>
            <person name="Mishra G.P."/>
            <person name="Madduluri M."/>
            <person name="Adhikary S.P."/>
            <person name="Tripathy S."/>
        </authorList>
    </citation>
    <scope>NUCLEOTIDE SEQUENCE [LARGE SCALE GENOMIC DNA]</scope>
    <source>
        <strain evidence="1 2">VB511283</strain>
    </source>
</reference>
<gene>
    <name evidence="1" type="ORF">QH73_0009545</name>
</gene>
<keyword evidence="2" id="KW-1185">Reference proteome</keyword>
<dbReference type="AlphaFoldDB" id="A0A9X5E453"/>
<dbReference type="EMBL" id="JTJC03000002">
    <property type="protein sequence ID" value="NHC34901.1"/>
    <property type="molecule type" value="Genomic_DNA"/>
</dbReference>
<comment type="caution">
    <text evidence="1">The sequence shown here is derived from an EMBL/GenBank/DDBJ whole genome shotgun (WGS) entry which is preliminary data.</text>
</comment>
<dbReference type="Proteomes" id="UP000031532">
    <property type="component" value="Unassembled WGS sequence"/>
</dbReference>
<name>A0A9X5E453_9CYAN</name>
<proteinExistence type="predicted"/>
<organism evidence="1 2">
    <name type="scientific">Scytonema millei VB511283</name>
    <dbReference type="NCBI Taxonomy" id="1245923"/>
    <lineage>
        <taxon>Bacteria</taxon>
        <taxon>Bacillati</taxon>
        <taxon>Cyanobacteriota</taxon>
        <taxon>Cyanophyceae</taxon>
        <taxon>Nostocales</taxon>
        <taxon>Scytonemataceae</taxon>
        <taxon>Scytonema</taxon>
    </lineage>
</organism>